<dbReference type="Proteomes" id="UP001487305">
    <property type="component" value="Unassembled WGS sequence"/>
</dbReference>
<dbReference type="InterPro" id="IPR014721">
    <property type="entry name" value="Ribsml_uS5_D2-typ_fold_subgr"/>
</dbReference>
<dbReference type="Gene3D" id="3.30.70.890">
    <property type="entry name" value="GHMP kinase, C-terminal domain"/>
    <property type="match status" value="1"/>
</dbReference>
<dbReference type="InterPro" id="IPR006206">
    <property type="entry name" value="Mevalonate/galactokinase"/>
</dbReference>
<dbReference type="InterPro" id="IPR006204">
    <property type="entry name" value="GHMP_kinase_N_dom"/>
</dbReference>
<dbReference type="SUPFAM" id="SSF54211">
    <property type="entry name" value="Ribosomal protein S5 domain 2-like"/>
    <property type="match status" value="1"/>
</dbReference>
<evidence type="ECO:0000256" key="3">
    <source>
        <dbReference type="ARBA" id="ARBA00022741"/>
    </source>
</evidence>
<dbReference type="PRINTS" id="PR00959">
    <property type="entry name" value="MEVGALKINASE"/>
</dbReference>
<protein>
    <submittedName>
        <fullName evidence="8">Galactokinase family protein</fullName>
    </submittedName>
</protein>
<dbReference type="PRINTS" id="PR00473">
    <property type="entry name" value="GALCTOKINASE"/>
</dbReference>
<organism evidence="8 9">
    <name type="scientific">Raoultibacter massiliensis</name>
    <dbReference type="NCBI Taxonomy" id="1852371"/>
    <lineage>
        <taxon>Bacteria</taxon>
        <taxon>Bacillati</taxon>
        <taxon>Actinomycetota</taxon>
        <taxon>Coriobacteriia</taxon>
        <taxon>Eggerthellales</taxon>
        <taxon>Eggerthellaceae</taxon>
        <taxon>Raoultibacter</taxon>
    </lineage>
</organism>
<keyword evidence="9" id="KW-1185">Reference proteome</keyword>
<evidence type="ECO:0000259" key="6">
    <source>
        <dbReference type="Pfam" id="PF00288"/>
    </source>
</evidence>
<evidence type="ECO:0000256" key="2">
    <source>
        <dbReference type="ARBA" id="ARBA00022679"/>
    </source>
</evidence>
<accession>A0ABV1JB09</accession>
<evidence type="ECO:0000313" key="9">
    <source>
        <dbReference type="Proteomes" id="UP001487305"/>
    </source>
</evidence>
<feature type="domain" description="GHMP kinase N-terminal" evidence="6">
    <location>
        <begin position="108"/>
        <end position="208"/>
    </location>
</feature>
<dbReference type="InterPro" id="IPR036554">
    <property type="entry name" value="GHMP_kinase_C_sf"/>
</dbReference>
<evidence type="ECO:0000256" key="5">
    <source>
        <dbReference type="ARBA" id="ARBA00022840"/>
    </source>
</evidence>
<comment type="similarity">
    <text evidence="1">Belongs to the GHMP kinase family. GalK subfamily.</text>
</comment>
<keyword evidence="3" id="KW-0547">Nucleotide-binding</keyword>
<proteinExistence type="inferred from homology"/>
<keyword evidence="4" id="KW-0418">Kinase</keyword>
<dbReference type="Gene3D" id="3.30.230.10">
    <property type="match status" value="1"/>
</dbReference>
<evidence type="ECO:0000313" key="8">
    <source>
        <dbReference type="EMBL" id="MEQ3362280.1"/>
    </source>
</evidence>
<dbReference type="InterPro" id="IPR006203">
    <property type="entry name" value="GHMP_knse_ATP-bd_CS"/>
</dbReference>
<evidence type="ECO:0000256" key="1">
    <source>
        <dbReference type="ARBA" id="ARBA00006566"/>
    </source>
</evidence>
<keyword evidence="2" id="KW-0808">Transferase</keyword>
<dbReference type="RefSeq" id="WP_102374789.1">
    <property type="nucleotide sequence ID" value="NZ_JBBNOP010000003.1"/>
</dbReference>
<dbReference type="Pfam" id="PF00288">
    <property type="entry name" value="GHMP_kinases_N"/>
    <property type="match status" value="1"/>
</dbReference>
<dbReference type="EMBL" id="JBBNOP010000003">
    <property type="protein sequence ID" value="MEQ3362280.1"/>
    <property type="molecule type" value="Genomic_DNA"/>
</dbReference>
<evidence type="ECO:0000259" key="7">
    <source>
        <dbReference type="Pfam" id="PF10509"/>
    </source>
</evidence>
<evidence type="ECO:0000256" key="4">
    <source>
        <dbReference type="ARBA" id="ARBA00022777"/>
    </source>
</evidence>
<dbReference type="InterPro" id="IPR019539">
    <property type="entry name" value="GalKase_N"/>
</dbReference>
<dbReference type="PANTHER" id="PTHR10457">
    <property type="entry name" value="MEVALONATE KINASE/GALACTOKINASE"/>
    <property type="match status" value="1"/>
</dbReference>
<feature type="domain" description="Galactokinase N-terminal" evidence="7">
    <location>
        <begin position="33"/>
        <end position="71"/>
    </location>
</feature>
<dbReference type="PROSITE" id="PS00627">
    <property type="entry name" value="GHMP_KINASES_ATP"/>
    <property type="match status" value="1"/>
</dbReference>
<dbReference type="SUPFAM" id="SSF55060">
    <property type="entry name" value="GHMP Kinase, C-terminal domain"/>
    <property type="match status" value="1"/>
</dbReference>
<name>A0ABV1JB09_9ACTN</name>
<dbReference type="Pfam" id="PF10509">
    <property type="entry name" value="GalKase_gal_bdg"/>
    <property type="match status" value="1"/>
</dbReference>
<dbReference type="InterPro" id="IPR020568">
    <property type="entry name" value="Ribosomal_Su5_D2-typ_SF"/>
</dbReference>
<sequence>MRFPASTESHLLGLLDERFGAIGRSRSDNAAKTLVCASAPGRIELAGNHTDHQGGKTIAAAIEHRAYAIARANGTGSIRVFMDGFGSFCMGLDDLEAKAGELGTPASLIRGMVAAYSRAGGTLRGFDAVSCSDIPVGRGLSSSAAFEVLMGVLLRALCTRHDETPARCEMIFSRQELTAIALEGAQVEQAYFGKPSGSQDQLACAHGGVAAMDFSSDPPRISPIAFDAESFGYALCLIDSRCDHSAHTDEYAAVPADMQAVARLFDGITLHDVGERAFFDGFATARERLGDRAALRALHYFEETKRAGMQQEALRSGDFTRFLSLVRESGASSAQFLQNVSARSDRTGKSQPAMVVLALCAHLLDGARTSRGAYRIHGGGFGGSVLSIVEAKEADRFMKAMDALLGYRACIPVAISPEGASVKRVDR</sequence>
<comment type="caution">
    <text evidence="8">The sequence shown here is derived from an EMBL/GenBank/DDBJ whole genome shotgun (WGS) entry which is preliminary data.</text>
</comment>
<dbReference type="InterPro" id="IPR000705">
    <property type="entry name" value="Galactokinase"/>
</dbReference>
<gene>
    <name evidence="8" type="ORF">AAA083_04740</name>
</gene>
<dbReference type="PANTHER" id="PTHR10457:SF7">
    <property type="entry name" value="GALACTOKINASE-RELATED"/>
    <property type="match status" value="1"/>
</dbReference>
<keyword evidence="5" id="KW-0067">ATP-binding</keyword>
<reference evidence="8 9" key="1">
    <citation type="submission" date="2024-04" db="EMBL/GenBank/DDBJ databases">
        <title>Human intestinal bacterial collection.</title>
        <authorList>
            <person name="Pauvert C."/>
            <person name="Hitch T.C.A."/>
            <person name="Clavel T."/>
        </authorList>
    </citation>
    <scope>NUCLEOTIDE SEQUENCE [LARGE SCALE GENOMIC DNA]</scope>
    <source>
        <strain evidence="8 9">CLA-KB-H42</strain>
    </source>
</reference>
<dbReference type="PIRSF" id="PIRSF000530">
    <property type="entry name" value="Galactokinase"/>
    <property type="match status" value="1"/>
</dbReference>